<reference evidence="7" key="1">
    <citation type="submission" date="2023-10" db="EMBL/GenBank/DDBJ databases">
        <title>Development of a sustainable strategy for remediation of hydrocarbon-contaminated territories based on the waste exchange concept.</title>
        <authorList>
            <person name="Krivoruchko A."/>
        </authorList>
    </citation>
    <scope>NUCLEOTIDE SEQUENCE</scope>
    <source>
        <strain evidence="7">IEGM 68</strain>
    </source>
</reference>
<evidence type="ECO:0000259" key="6">
    <source>
        <dbReference type="Pfam" id="PF06305"/>
    </source>
</evidence>
<dbReference type="Pfam" id="PF06305">
    <property type="entry name" value="LapA_dom"/>
    <property type="match status" value="1"/>
</dbReference>
<feature type="transmembrane region" description="Helical" evidence="5">
    <location>
        <begin position="65"/>
        <end position="86"/>
    </location>
</feature>
<keyword evidence="3 5" id="KW-1133">Transmembrane helix</keyword>
<accession>A0AAE4V6G8</accession>
<evidence type="ECO:0000256" key="3">
    <source>
        <dbReference type="ARBA" id="ARBA00022989"/>
    </source>
</evidence>
<organism evidence="7 8">
    <name type="scientific">Rhodococcus oxybenzonivorans</name>
    <dbReference type="NCBI Taxonomy" id="1990687"/>
    <lineage>
        <taxon>Bacteria</taxon>
        <taxon>Bacillati</taxon>
        <taxon>Actinomycetota</taxon>
        <taxon>Actinomycetes</taxon>
        <taxon>Mycobacteriales</taxon>
        <taxon>Nocardiaceae</taxon>
        <taxon>Rhodococcus</taxon>
    </lineage>
</organism>
<evidence type="ECO:0000256" key="2">
    <source>
        <dbReference type="ARBA" id="ARBA00022692"/>
    </source>
</evidence>
<name>A0AAE4V6G8_9NOCA</name>
<dbReference type="InterPro" id="IPR010445">
    <property type="entry name" value="LapA_dom"/>
</dbReference>
<sequence length="98" mass="10612">MTEQPYVPTGTAGQTTTVKRRTSVPAVLTTILALVLLAALIVFVVQNGDTTRISYFGWDLDLALGLSLLLAAVLGFILGMLTSAILRLRRRRNHTTEG</sequence>
<evidence type="ECO:0000313" key="8">
    <source>
        <dbReference type="Proteomes" id="UP001185863"/>
    </source>
</evidence>
<keyword evidence="1" id="KW-1003">Cell membrane</keyword>
<dbReference type="GO" id="GO:0005886">
    <property type="term" value="C:plasma membrane"/>
    <property type="evidence" value="ECO:0007669"/>
    <property type="project" value="InterPro"/>
</dbReference>
<evidence type="ECO:0000256" key="1">
    <source>
        <dbReference type="ARBA" id="ARBA00022475"/>
    </source>
</evidence>
<dbReference type="EMBL" id="JAWLUP010000196">
    <property type="protein sequence ID" value="MDV7268683.1"/>
    <property type="molecule type" value="Genomic_DNA"/>
</dbReference>
<dbReference type="RefSeq" id="WP_317744348.1">
    <property type="nucleotide sequence ID" value="NZ_JAWLUP010000196.1"/>
</dbReference>
<feature type="domain" description="Lipopolysaccharide assembly protein A" evidence="6">
    <location>
        <begin position="46"/>
        <end position="92"/>
    </location>
</feature>
<keyword evidence="2 5" id="KW-0812">Transmembrane</keyword>
<dbReference type="AlphaFoldDB" id="A0AAE4V6G8"/>
<dbReference type="Proteomes" id="UP001185863">
    <property type="component" value="Unassembled WGS sequence"/>
</dbReference>
<gene>
    <name evidence="7" type="ORF">R4315_29625</name>
</gene>
<evidence type="ECO:0000256" key="5">
    <source>
        <dbReference type="SAM" id="Phobius"/>
    </source>
</evidence>
<evidence type="ECO:0000256" key="4">
    <source>
        <dbReference type="ARBA" id="ARBA00023136"/>
    </source>
</evidence>
<evidence type="ECO:0000313" key="7">
    <source>
        <dbReference type="EMBL" id="MDV7268683.1"/>
    </source>
</evidence>
<keyword evidence="4 5" id="KW-0472">Membrane</keyword>
<feature type="transmembrane region" description="Helical" evidence="5">
    <location>
        <begin position="24"/>
        <end position="45"/>
    </location>
</feature>
<comment type="caution">
    <text evidence="7">The sequence shown here is derived from an EMBL/GenBank/DDBJ whole genome shotgun (WGS) entry which is preliminary data.</text>
</comment>
<protein>
    <submittedName>
        <fullName evidence="7">Lipopolysaccharide assembly protein LapA domain-containing protein</fullName>
    </submittedName>
</protein>
<proteinExistence type="predicted"/>